<keyword evidence="9" id="KW-1185">Reference proteome</keyword>
<evidence type="ECO:0000259" key="7">
    <source>
        <dbReference type="PROSITE" id="PS50850"/>
    </source>
</evidence>
<dbReference type="Pfam" id="PF00083">
    <property type="entry name" value="Sugar_tr"/>
    <property type="match status" value="1"/>
</dbReference>
<comment type="subcellular location">
    <subcellularLocation>
        <location evidence="1">Membrane</location>
        <topology evidence="1">Multi-pass membrane protein</topology>
    </subcellularLocation>
</comment>
<keyword evidence="5 6" id="KW-0472">Membrane</keyword>
<name>A0AAW0EF23_9AGAR</name>
<feature type="transmembrane region" description="Helical" evidence="6">
    <location>
        <begin position="390"/>
        <end position="410"/>
    </location>
</feature>
<feature type="domain" description="Major facilitator superfamily (MFS) profile" evidence="7">
    <location>
        <begin position="61"/>
        <end position="513"/>
    </location>
</feature>
<dbReference type="GO" id="GO:0016020">
    <property type="term" value="C:membrane"/>
    <property type="evidence" value="ECO:0007669"/>
    <property type="project" value="UniProtKB-SubCell"/>
</dbReference>
<reference evidence="8 9" key="1">
    <citation type="journal article" date="2024" name="J Genomics">
        <title>Draft genome sequencing and assembly of Favolaschia claudopus CIRM-BRFM 2984 isolated from oak limbs.</title>
        <authorList>
            <person name="Navarro D."/>
            <person name="Drula E."/>
            <person name="Chaduli D."/>
            <person name="Cazenave R."/>
            <person name="Ahrendt S."/>
            <person name="Wang J."/>
            <person name="Lipzen A."/>
            <person name="Daum C."/>
            <person name="Barry K."/>
            <person name="Grigoriev I.V."/>
            <person name="Favel A."/>
            <person name="Rosso M.N."/>
            <person name="Martin F."/>
        </authorList>
    </citation>
    <scope>NUCLEOTIDE SEQUENCE [LARGE SCALE GENOMIC DNA]</scope>
    <source>
        <strain evidence="8 9">CIRM-BRFM 2984</strain>
    </source>
</reference>
<evidence type="ECO:0000256" key="6">
    <source>
        <dbReference type="SAM" id="Phobius"/>
    </source>
</evidence>
<keyword evidence="3 6" id="KW-0812">Transmembrane</keyword>
<feature type="transmembrane region" description="Helical" evidence="6">
    <location>
        <begin position="324"/>
        <end position="344"/>
    </location>
</feature>
<feature type="transmembrane region" description="Helical" evidence="6">
    <location>
        <begin position="162"/>
        <end position="183"/>
    </location>
</feature>
<dbReference type="GO" id="GO:0005351">
    <property type="term" value="F:carbohydrate:proton symporter activity"/>
    <property type="evidence" value="ECO:0007669"/>
    <property type="project" value="TreeGrafter"/>
</dbReference>
<dbReference type="PANTHER" id="PTHR48022">
    <property type="entry name" value="PLASTIDIC GLUCOSE TRANSPORTER 4"/>
    <property type="match status" value="1"/>
</dbReference>
<evidence type="ECO:0000256" key="4">
    <source>
        <dbReference type="ARBA" id="ARBA00022989"/>
    </source>
</evidence>
<dbReference type="InterPro" id="IPR036259">
    <property type="entry name" value="MFS_trans_sf"/>
</dbReference>
<dbReference type="EMBL" id="JAWWNJ010000002">
    <property type="protein sequence ID" value="KAK7062038.1"/>
    <property type="molecule type" value="Genomic_DNA"/>
</dbReference>
<evidence type="ECO:0000256" key="3">
    <source>
        <dbReference type="ARBA" id="ARBA00022692"/>
    </source>
</evidence>
<evidence type="ECO:0000256" key="1">
    <source>
        <dbReference type="ARBA" id="ARBA00004141"/>
    </source>
</evidence>
<evidence type="ECO:0000313" key="8">
    <source>
        <dbReference type="EMBL" id="KAK7062038.1"/>
    </source>
</evidence>
<dbReference type="Gene3D" id="1.20.1250.20">
    <property type="entry name" value="MFS general substrate transporter like domains"/>
    <property type="match status" value="1"/>
</dbReference>
<dbReference type="InterPro" id="IPR005828">
    <property type="entry name" value="MFS_sugar_transport-like"/>
</dbReference>
<dbReference type="PROSITE" id="PS00216">
    <property type="entry name" value="SUGAR_TRANSPORT_1"/>
    <property type="match status" value="2"/>
</dbReference>
<accession>A0AAW0EF23</accession>
<dbReference type="InterPro" id="IPR020846">
    <property type="entry name" value="MFS_dom"/>
</dbReference>
<evidence type="ECO:0000313" key="9">
    <source>
        <dbReference type="Proteomes" id="UP001362999"/>
    </source>
</evidence>
<dbReference type="AlphaFoldDB" id="A0AAW0EF23"/>
<feature type="transmembrane region" description="Helical" evidence="6">
    <location>
        <begin position="138"/>
        <end position="156"/>
    </location>
</feature>
<comment type="caution">
    <text evidence="8">The sequence shown here is derived from an EMBL/GenBank/DDBJ whole genome shotgun (WGS) entry which is preliminary data.</text>
</comment>
<sequence>MSDSEKAFIITEESRKPERAALVSAPPTQVQDVGSPNLTAALSAGAQLKPLSIAAFKLYLVLLAACMGSLSFGFDSSVVTSVNGMKQFTDYFGISGGDTGGGQGATAALSYSLFSFGCIAGAPISAPISDRWGRRGGMLAGSITLLLGISLVTAAQTRIYLLVGRFFIGAGSALNMVAAPAYVSELAPPQAGVFHFLDIHHFHSAFNFIGSIVCSGVTVATSRINSSLSWRIPFAIQFAPTIILAVGVCFIPESPRWLMSLGRKDEARNILAKYHGNGDLNAPLVVLEYQELEASIKTIGTERKWWDYFNYLELFRSRSARYRTFITCWMGICSLLSGTAIQYYSTVAFDLAGVKTQEARITTSFIQIALTAVGALLGSLIVDKVGRRTLWLWGSASCAVTLGFAAGFTARTDTKPAITFFLLFAFTQSLTYAPLQDGTEKQLSGVYAAECLAFAARAKGIALVGLFESLAAVVDNFTGALGFEAIGWKFILVWAVWDVVETIIIWLFAVETKGRTL</sequence>
<evidence type="ECO:0000256" key="2">
    <source>
        <dbReference type="ARBA" id="ARBA00010992"/>
    </source>
</evidence>
<feature type="transmembrane region" description="Helical" evidence="6">
    <location>
        <begin position="487"/>
        <end position="509"/>
    </location>
</feature>
<comment type="similarity">
    <text evidence="2">Belongs to the major facilitator superfamily. Sugar transporter (TC 2.A.1.1) family.</text>
</comment>
<dbReference type="InterPro" id="IPR005829">
    <property type="entry name" value="Sugar_transporter_CS"/>
</dbReference>
<dbReference type="InterPro" id="IPR050360">
    <property type="entry name" value="MFS_Sugar_Transporters"/>
</dbReference>
<dbReference type="Proteomes" id="UP001362999">
    <property type="component" value="Unassembled WGS sequence"/>
</dbReference>
<dbReference type="PANTHER" id="PTHR48022:SF79">
    <property type="entry name" value="LACTOSE PERMEASE, PUTATIVE (AFU_ORTHOLOGUE AFUA_6G01860)-RELATED"/>
    <property type="match status" value="1"/>
</dbReference>
<feature type="transmembrane region" description="Helical" evidence="6">
    <location>
        <begin position="364"/>
        <end position="383"/>
    </location>
</feature>
<dbReference type="PROSITE" id="PS50850">
    <property type="entry name" value="MFS"/>
    <property type="match status" value="1"/>
</dbReference>
<proteinExistence type="inferred from homology"/>
<protein>
    <submittedName>
        <fullName evidence="8">MFS lactose</fullName>
    </submittedName>
</protein>
<keyword evidence="4 6" id="KW-1133">Transmembrane helix</keyword>
<dbReference type="SUPFAM" id="SSF103473">
    <property type="entry name" value="MFS general substrate transporter"/>
    <property type="match status" value="1"/>
</dbReference>
<feature type="transmembrane region" description="Helical" evidence="6">
    <location>
        <begin position="204"/>
        <end position="224"/>
    </location>
</feature>
<gene>
    <name evidence="8" type="ORF">R3P38DRAFT_2495404</name>
</gene>
<feature type="transmembrane region" description="Helical" evidence="6">
    <location>
        <begin position="56"/>
        <end position="74"/>
    </location>
</feature>
<organism evidence="8 9">
    <name type="scientific">Favolaschia claudopus</name>
    <dbReference type="NCBI Taxonomy" id="2862362"/>
    <lineage>
        <taxon>Eukaryota</taxon>
        <taxon>Fungi</taxon>
        <taxon>Dikarya</taxon>
        <taxon>Basidiomycota</taxon>
        <taxon>Agaricomycotina</taxon>
        <taxon>Agaricomycetes</taxon>
        <taxon>Agaricomycetidae</taxon>
        <taxon>Agaricales</taxon>
        <taxon>Marasmiineae</taxon>
        <taxon>Mycenaceae</taxon>
        <taxon>Favolaschia</taxon>
    </lineage>
</organism>
<evidence type="ECO:0000256" key="5">
    <source>
        <dbReference type="ARBA" id="ARBA00023136"/>
    </source>
</evidence>